<dbReference type="SUPFAM" id="SSF53850">
    <property type="entry name" value="Periplasmic binding protein-like II"/>
    <property type="match status" value="1"/>
</dbReference>
<dbReference type="RefSeq" id="WP_390250491.1">
    <property type="nucleotide sequence ID" value="NZ_JBHSDT010000004.1"/>
</dbReference>
<evidence type="ECO:0000313" key="2">
    <source>
        <dbReference type="EMBL" id="MFC4402680.1"/>
    </source>
</evidence>
<keyword evidence="1" id="KW-0732">Signal</keyword>
<evidence type="ECO:0000256" key="1">
    <source>
        <dbReference type="SAM" id="SignalP"/>
    </source>
</evidence>
<dbReference type="InterPro" id="IPR050490">
    <property type="entry name" value="Bact_solute-bd_prot1"/>
</dbReference>
<reference evidence="3" key="1">
    <citation type="journal article" date="2019" name="Int. J. Syst. Evol. Microbiol.">
        <title>The Global Catalogue of Microorganisms (GCM) 10K type strain sequencing project: providing services to taxonomists for standard genome sequencing and annotation.</title>
        <authorList>
            <consortium name="The Broad Institute Genomics Platform"/>
            <consortium name="The Broad Institute Genome Sequencing Center for Infectious Disease"/>
            <person name="Wu L."/>
            <person name="Ma J."/>
        </authorList>
    </citation>
    <scope>NUCLEOTIDE SEQUENCE [LARGE SCALE GENOMIC DNA]</scope>
    <source>
        <strain evidence="3">CCUG 37865</strain>
    </source>
</reference>
<dbReference type="CDD" id="cd13585">
    <property type="entry name" value="PBP2_TMBP_like"/>
    <property type="match status" value="1"/>
</dbReference>
<dbReference type="InterPro" id="IPR006059">
    <property type="entry name" value="SBP"/>
</dbReference>
<dbReference type="PANTHER" id="PTHR43649:SF12">
    <property type="entry name" value="DIACETYLCHITOBIOSE BINDING PROTEIN DASA"/>
    <property type="match status" value="1"/>
</dbReference>
<accession>A0ABV8WS62</accession>
<feature type="chain" id="PRO_5047146056" evidence="1">
    <location>
        <begin position="23"/>
        <end position="451"/>
    </location>
</feature>
<sequence>MRKSYALLIMLLSAVLVLSACAGGGASNSGGASEDGTKKLTFMFRGGTAEEKAYQKAIDQFEADNEGVEVNMIVTSGDQYSTKLKAAITGNQVPDVFYIEPGQLRSYVHSNILLDLTDYVEGNDRINLDNIWQYGIDSFRFDGETQGQGSIYAMPKDVGPFSLGYNKTMFKEAGLELPDKDVPMTWDEFIEANQALVKDTDGDGKIDQYGTGFNVNWVLQSFVWSNGGDFLDETQTEVTVNTPEFAEALQWFADHQNVYEITPSIEDAQSLDTYQRWMQGQLAFFPVAPWDLATFDTELDFEYDVIPYPAGKTGESATWIGTLGIGVSQTTSHPDLATELVYYLTASEEGQQALVDARIQIPNLKDMAQEWAADDSMAPENKEEYLQIVEDYGRALPANNTYNAEWYDYFFTNIQPVLDGDITAAEYVEKVQPKMQEYLDNARELEEQSKQ</sequence>
<dbReference type="Gene3D" id="3.40.190.10">
    <property type="entry name" value="Periplasmic binding protein-like II"/>
    <property type="match status" value="1"/>
</dbReference>
<protein>
    <submittedName>
        <fullName evidence="2">ABC transporter substrate-binding protein</fullName>
    </submittedName>
</protein>
<dbReference type="EMBL" id="JBHSDT010000004">
    <property type="protein sequence ID" value="MFC4402680.1"/>
    <property type="molecule type" value="Genomic_DNA"/>
</dbReference>
<organism evidence="2 3">
    <name type="scientific">Gracilibacillus xinjiangensis</name>
    <dbReference type="NCBI Taxonomy" id="1193282"/>
    <lineage>
        <taxon>Bacteria</taxon>
        <taxon>Bacillati</taxon>
        <taxon>Bacillota</taxon>
        <taxon>Bacilli</taxon>
        <taxon>Bacillales</taxon>
        <taxon>Bacillaceae</taxon>
        <taxon>Gracilibacillus</taxon>
    </lineage>
</organism>
<dbReference type="PANTHER" id="PTHR43649">
    <property type="entry name" value="ARABINOSE-BINDING PROTEIN-RELATED"/>
    <property type="match status" value="1"/>
</dbReference>
<dbReference type="Pfam" id="PF01547">
    <property type="entry name" value="SBP_bac_1"/>
    <property type="match status" value="1"/>
</dbReference>
<feature type="signal peptide" evidence="1">
    <location>
        <begin position="1"/>
        <end position="22"/>
    </location>
</feature>
<gene>
    <name evidence="2" type="ORF">ACFOY7_06300</name>
</gene>
<comment type="caution">
    <text evidence="2">The sequence shown here is derived from an EMBL/GenBank/DDBJ whole genome shotgun (WGS) entry which is preliminary data.</text>
</comment>
<dbReference type="PROSITE" id="PS51257">
    <property type="entry name" value="PROKAR_LIPOPROTEIN"/>
    <property type="match status" value="1"/>
</dbReference>
<dbReference type="Proteomes" id="UP001595882">
    <property type="component" value="Unassembled WGS sequence"/>
</dbReference>
<evidence type="ECO:0000313" key="3">
    <source>
        <dbReference type="Proteomes" id="UP001595882"/>
    </source>
</evidence>
<name>A0ABV8WS62_9BACI</name>
<proteinExistence type="predicted"/>
<keyword evidence="3" id="KW-1185">Reference proteome</keyword>